<keyword evidence="10" id="KW-1185">Reference proteome</keyword>
<dbReference type="Pfam" id="PF25752">
    <property type="entry name" value="DUF1619_N"/>
    <property type="match status" value="1"/>
</dbReference>
<keyword evidence="6" id="KW-0472">Membrane</keyword>
<evidence type="ECO:0000259" key="8">
    <source>
        <dbReference type="Pfam" id="PF25752"/>
    </source>
</evidence>
<dbReference type="PANTHER" id="PTHR14611">
    <property type="entry name" value="TECTONIC FAMILY MEMBER"/>
    <property type="match status" value="1"/>
</dbReference>
<dbReference type="InterPro" id="IPR011677">
    <property type="entry name" value="TCTN1-3_dom"/>
</dbReference>
<comment type="similarity">
    <text evidence="1">Belongs to the tectonic family.</text>
</comment>
<proteinExistence type="inferred from homology"/>
<evidence type="ECO:0000256" key="4">
    <source>
        <dbReference type="ARBA" id="ARBA00022794"/>
    </source>
</evidence>
<evidence type="ECO:0000256" key="3">
    <source>
        <dbReference type="ARBA" id="ARBA00022729"/>
    </source>
</evidence>
<accession>A0ABD1K117</accession>
<keyword evidence="4" id="KW-0970">Cilium biogenesis/degradation</keyword>
<feature type="transmembrane region" description="Helical" evidence="6">
    <location>
        <begin position="547"/>
        <end position="566"/>
    </location>
</feature>
<sequence length="581" mass="63142">MSVSVSKVAYIQYIVVFNAWPTYVLKICHSFFLSDNRTIIPNQVYHPLGSCPCDLATDVCVVPCCCDTDCSSVKQLFESHCLPGPLGGAVSLVPEYQCTDQASVNTPDWFPFLCVMSPAENNPLLGYFYSGKTVPQRGSPSFQSSKRTLPLPLSSYKQGDLIFTATDAIFTIPQRSLLGECLENAPVAFLENFQTECVSLPDACPPSQTSLAADLRDGNGGIVTINVTNKLLTDSTPSGLRTRSTQNGTIGSESSKILCKNVTMALKYIFYWRGKSLSGVTLVHSFGDFYLDPSFQLVTKVSAAFVNGDATAQSHSGTSGYLVGRPVVGGVVMMPAAVIQRATINLWNPGYRGLCESAELRPVMFGVNSTSGCMLSVSLDNFTDCISMRNNVQAILASLVTSTIVARKGNPNFNRLTDWVDVSGAVQNSSTSVSPETPGLCEGIPSQLHVVIFFTGGPQAEISAVEAHSKPTTWKVHCETGSKCQNLSTTQSFPLTSSVTFIQQHSLPLKTRFQINFTEFDCDRNDVCWPELAFPLTRFYTGESSSLALAKGMILVFLFIIASLLGSPWRQIRQAWSNTEF</sequence>
<feature type="domain" description="Tectonic-1-3" evidence="7">
    <location>
        <begin position="319"/>
        <end position="502"/>
    </location>
</feature>
<evidence type="ECO:0000256" key="2">
    <source>
        <dbReference type="ARBA" id="ARBA00011495"/>
    </source>
</evidence>
<comment type="subunit">
    <text evidence="2">Part of the tectonic-like complex (also named B9 complex).</text>
</comment>
<gene>
    <name evidence="9" type="ORF">ACEWY4_012620</name>
</gene>
<evidence type="ECO:0000313" key="9">
    <source>
        <dbReference type="EMBL" id="KAL2092822.1"/>
    </source>
</evidence>
<evidence type="ECO:0000313" key="10">
    <source>
        <dbReference type="Proteomes" id="UP001591681"/>
    </source>
</evidence>
<reference evidence="9 10" key="1">
    <citation type="submission" date="2024-09" db="EMBL/GenBank/DDBJ databases">
        <title>A chromosome-level genome assembly of Gray's grenadier anchovy, Coilia grayii.</title>
        <authorList>
            <person name="Fu Z."/>
        </authorList>
    </citation>
    <scope>NUCLEOTIDE SEQUENCE [LARGE SCALE GENOMIC DNA]</scope>
    <source>
        <strain evidence="9">G4</strain>
        <tissue evidence="9">Muscle</tissue>
    </source>
</reference>
<evidence type="ECO:0000256" key="5">
    <source>
        <dbReference type="ARBA" id="ARBA00023180"/>
    </source>
</evidence>
<dbReference type="AlphaFoldDB" id="A0ABD1K117"/>
<organism evidence="9 10">
    <name type="scientific">Coilia grayii</name>
    <name type="common">Gray's grenadier anchovy</name>
    <dbReference type="NCBI Taxonomy" id="363190"/>
    <lineage>
        <taxon>Eukaryota</taxon>
        <taxon>Metazoa</taxon>
        <taxon>Chordata</taxon>
        <taxon>Craniata</taxon>
        <taxon>Vertebrata</taxon>
        <taxon>Euteleostomi</taxon>
        <taxon>Actinopterygii</taxon>
        <taxon>Neopterygii</taxon>
        <taxon>Teleostei</taxon>
        <taxon>Clupei</taxon>
        <taxon>Clupeiformes</taxon>
        <taxon>Clupeoidei</taxon>
        <taxon>Engraulidae</taxon>
        <taxon>Coilinae</taxon>
        <taxon>Coilia</taxon>
    </lineage>
</organism>
<evidence type="ECO:0000256" key="1">
    <source>
        <dbReference type="ARBA" id="ARBA00007633"/>
    </source>
</evidence>
<evidence type="ECO:0000259" key="7">
    <source>
        <dbReference type="Pfam" id="PF07773"/>
    </source>
</evidence>
<feature type="domain" description="Tectonic-1-3 N-terminal" evidence="8">
    <location>
        <begin position="33"/>
        <end position="136"/>
    </location>
</feature>
<dbReference type="InterPro" id="IPR057724">
    <property type="entry name" value="TCTN1-3_N"/>
</dbReference>
<feature type="domain" description="Tectonic-1-3" evidence="7">
    <location>
        <begin position="155"/>
        <end position="276"/>
    </location>
</feature>
<dbReference type="InterPro" id="IPR040354">
    <property type="entry name" value="TCTN1-3"/>
</dbReference>
<protein>
    <recommendedName>
        <fullName evidence="11">Tectonic domain-containing protein</fullName>
    </recommendedName>
</protein>
<dbReference type="Proteomes" id="UP001591681">
    <property type="component" value="Unassembled WGS sequence"/>
</dbReference>
<keyword evidence="6" id="KW-1133">Transmembrane helix</keyword>
<keyword evidence="3" id="KW-0732">Signal</keyword>
<dbReference type="Pfam" id="PF07773">
    <property type="entry name" value="TCTN_DUF1619"/>
    <property type="match status" value="2"/>
</dbReference>
<comment type="caution">
    <text evidence="9">The sequence shown here is derived from an EMBL/GenBank/DDBJ whole genome shotgun (WGS) entry which is preliminary data.</text>
</comment>
<keyword evidence="5" id="KW-0325">Glycoprotein</keyword>
<keyword evidence="6" id="KW-0812">Transmembrane</keyword>
<dbReference type="EMBL" id="JBHFQA010000010">
    <property type="protein sequence ID" value="KAL2092822.1"/>
    <property type="molecule type" value="Genomic_DNA"/>
</dbReference>
<dbReference type="PANTHER" id="PTHR14611:SF6">
    <property type="entry name" value="TECTONIC-2"/>
    <property type="match status" value="1"/>
</dbReference>
<evidence type="ECO:0008006" key="11">
    <source>
        <dbReference type="Google" id="ProtNLM"/>
    </source>
</evidence>
<name>A0ABD1K117_9TELE</name>
<dbReference type="GO" id="GO:0030030">
    <property type="term" value="P:cell projection organization"/>
    <property type="evidence" value="ECO:0007669"/>
    <property type="project" value="UniProtKB-KW"/>
</dbReference>
<evidence type="ECO:0000256" key="6">
    <source>
        <dbReference type="SAM" id="Phobius"/>
    </source>
</evidence>